<evidence type="ECO:0000256" key="7">
    <source>
        <dbReference type="PIRSR" id="PIRSR000915-2"/>
    </source>
</evidence>
<evidence type="ECO:0000256" key="1">
    <source>
        <dbReference type="ARBA" id="ARBA00022801"/>
    </source>
</evidence>
<proteinExistence type="predicted"/>
<dbReference type="Gene3D" id="3.40.50.1000">
    <property type="entry name" value="HAD superfamily/HAD-like"/>
    <property type="match status" value="2"/>
</dbReference>
<dbReference type="Pfam" id="PF13242">
    <property type="entry name" value="Hydrolase_like"/>
    <property type="match status" value="1"/>
</dbReference>
<evidence type="ECO:0000256" key="5">
    <source>
        <dbReference type="PIRNR" id="PIRNR000915"/>
    </source>
</evidence>
<evidence type="ECO:0000256" key="4">
    <source>
        <dbReference type="ARBA" id="ARBA00069197"/>
    </source>
</evidence>
<dbReference type="NCBIfam" id="TIGR01460">
    <property type="entry name" value="HAD-SF-IIA"/>
    <property type="match status" value="1"/>
</dbReference>
<keyword evidence="8" id="KW-0479">Metal-binding</keyword>
<reference evidence="9" key="1">
    <citation type="submission" date="2022-07" db="EMBL/GenBank/DDBJ databases">
        <title>Phylogenomic reconstructions and comparative analyses of Kickxellomycotina fungi.</title>
        <authorList>
            <person name="Reynolds N.K."/>
            <person name="Stajich J.E."/>
            <person name="Barry K."/>
            <person name="Grigoriev I.V."/>
            <person name="Crous P."/>
            <person name="Smith M.E."/>
        </authorList>
    </citation>
    <scope>NUCLEOTIDE SEQUENCE</scope>
    <source>
        <strain evidence="9">NBRC 100468</strain>
    </source>
</reference>
<comment type="cofactor">
    <cofactor evidence="8">
        <name>Mg(2+)</name>
        <dbReference type="ChEBI" id="CHEBI:18420"/>
    </cofactor>
    <text evidence="8">Divalent metal ions. Mg(2+) is the most effective.</text>
</comment>
<comment type="catalytic activity">
    <reaction evidence="2 5">
        <text>4-nitrophenyl phosphate + H2O = 4-nitrophenol + phosphate + H(+)</text>
        <dbReference type="Rhea" id="RHEA:21664"/>
        <dbReference type="ChEBI" id="CHEBI:15377"/>
        <dbReference type="ChEBI" id="CHEBI:15378"/>
        <dbReference type="ChEBI" id="CHEBI:43474"/>
        <dbReference type="ChEBI" id="CHEBI:57917"/>
        <dbReference type="ChEBI" id="CHEBI:61146"/>
        <dbReference type="EC" id="3.1.3.41"/>
    </reaction>
</comment>
<organism evidence="9 10">
    <name type="scientific">Mycoemilia scoparia</name>
    <dbReference type="NCBI Taxonomy" id="417184"/>
    <lineage>
        <taxon>Eukaryota</taxon>
        <taxon>Fungi</taxon>
        <taxon>Fungi incertae sedis</taxon>
        <taxon>Zoopagomycota</taxon>
        <taxon>Kickxellomycotina</taxon>
        <taxon>Kickxellomycetes</taxon>
        <taxon>Kickxellales</taxon>
        <taxon>Kickxellaceae</taxon>
        <taxon>Mycoemilia</taxon>
    </lineage>
</organism>
<evidence type="ECO:0000313" key="9">
    <source>
        <dbReference type="EMBL" id="KAJ1921687.1"/>
    </source>
</evidence>
<evidence type="ECO:0000313" key="10">
    <source>
        <dbReference type="Proteomes" id="UP001150538"/>
    </source>
</evidence>
<dbReference type="PANTHER" id="PTHR19288:SF46">
    <property type="entry name" value="HALOACID DEHALOGENASE-LIKE HYDROLASE DOMAIN-CONTAINING PROTEIN 2"/>
    <property type="match status" value="1"/>
</dbReference>
<dbReference type="Pfam" id="PF13344">
    <property type="entry name" value="Hydrolase_6"/>
    <property type="match status" value="1"/>
</dbReference>
<dbReference type="NCBIfam" id="TIGR01452">
    <property type="entry name" value="PGP_euk"/>
    <property type="match status" value="1"/>
</dbReference>
<keyword evidence="8" id="KW-0460">Magnesium</keyword>
<dbReference type="EMBL" id="JANBPU010000003">
    <property type="protein sequence ID" value="KAJ1921687.1"/>
    <property type="molecule type" value="Genomic_DNA"/>
</dbReference>
<comment type="caution">
    <text evidence="9">The sequence shown here is derived from an EMBL/GenBank/DDBJ whole genome shotgun (WGS) entry which is preliminary data.</text>
</comment>
<dbReference type="GO" id="GO:0004035">
    <property type="term" value="F:alkaline phosphatase activity"/>
    <property type="evidence" value="ECO:0007669"/>
    <property type="project" value="UniProtKB-ARBA"/>
</dbReference>
<sequence>MKDILNKQDLENLLDNYDTFMFDCDGVIWRGHEAIEGVKDSLELLRSKNKKLIFVTNNSSTSRKDYTKKFESLGISADKGEIISSAYATATYLADIVKFPKDKKVYIVGGLGIKEEFEEKGINCIFENEFPRNVKEELKHLKPNPEVGAVVFGIDFELNYIKMSKAHINIVHNPDCMFIATNDDRVFPMANYDFPGCGSLLHSLILSTGKKPTIIGKPNHYMLDCIKTEYKDIDLKRTLMIGDNLDTDILFGINGNVDTLAVLTGVAKREDFTGSSAKIVPKYCMKSMGLLSEMLN</sequence>
<name>A0A9W8DWX4_9FUNG</name>
<feature type="binding site" evidence="8">
    <location>
        <position position="25"/>
    </location>
    <ligand>
        <name>Mg(2+)</name>
        <dbReference type="ChEBI" id="CHEBI:18420"/>
    </ligand>
</feature>
<keyword evidence="10" id="KW-1185">Reference proteome</keyword>
<evidence type="ECO:0000256" key="6">
    <source>
        <dbReference type="PIRSR" id="PIRSR000915-1"/>
    </source>
</evidence>
<dbReference type="InterPro" id="IPR036412">
    <property type="entry name" value="HAD-like_sf"/>
</dbReference>
<dbReference type="SUPFAM" id="SSF56784">
    <property type="entry name" value="HAD-like"/>
    <property type="match status" value="1"/>
</dbReference>
<dbReference type="FunFam" id="3.40.50.1000:FF:000039">
    <property type="entry name" value="Phosphoglycolate phosphatase"/>
    <property type="match status" value="1"/>
</dbReference>
<feature type="active site" description="Nucleophile" evidence="6">
    <location>
        <position position="23"/>
    </location>
</feature>
<accession>A0A9W8DWX4</accession>
<dbReference type="OrthoDB" id="413953at2759"/>
<dbReference type="GO" id="GO:0005737">
    <property type="term" value="C:cytoplasm"/>
    <property type="evidence" value="ECO:0007669"/>
    <property type="project" value="TreeGrafter"/>
</dbReference>
<evidence type="ECO:0000256" key="2">
    <source>
        <dbReference type="ARBA" id="ARBA00050247"/>
    </source>
</evidence>
<dbReference type="GO" id="GO:0046872">
    <property type="term" value="F:metal ion binding"/>
    <property type="evidence" value="ECO:0007669"/>
    <property type="project" value="UniProtKB-KW"/>
</dbReference>
<feature type="active site" description="Nucleophile" evidence="6">
    <location>
        <position position="25"/>
    </location>
</feature>
<dbReference type="PIRSF" id="PIRSF000915">
    <property type="entry name" value="PGP-type_phosphatase"/>
    <property type="match status" value="1"/>
</dbReference>
<dbReference type="EC" id="3.1.3.41" evidence="3 5"/>
<keyword evidence="1 5" id="KW-0378">Hydrolase</keyword>
<dbReference type="GO" id="GO:0008967">
    <property type="term" value="F:phosphoglycolate phosphatase activity"/>
    <property type="evidence" value="ECO:0007669"/>
    <property type="project" value="TreeGrafter"/>
</dbReference>
<feature type="binding site" evidence="8">
    <location>
        <position position="243"/>
    </location>
    <ligand>
        <name>Mg(2+)</name>
        <dbReference type="ChEBI" id="CHEBI:18420"/>
    </ligand>
</feature>
<dbReference type="InterPro" id="IPR006357">
    <property type="entry name" value="HAD-SF_hydro_IIA"/>
</dbReference>
<evidence type="ECO:0000256" key="3">
    <source>
        <dbReference type="ARBA" id="ARBA00066659"/>
    </source>
</evidence>
<feature type="binding site" evidence="8">
    <location>
        <position position="23"/>
    </location>
    <ligand>
        <name>Mg(2+)</name>
        <dbReference type="ChEBI" id="CHEBI:18420"/>
    </ligand>
</feature>
<feature type="binding site" evidence="7">
    <location>
        <position position="217"/>
    </location>
    <ligand>
        <name>substrate</name>
    </ligand>
</feature>
<evidence type="ECO:0000256" key="8">
    <source>
        <dbReference type="PIRSR" id="PIRSR000915-3"/>
    </source>
</evidence>
<dbReference type="PANTHER" id="PTHR19288">
    <property type="entry name" value="4-NITROPHENYLPHOSPHATASE-RELATED"/>
    <property type="match status" value="1"/>
</dbReference>
<dbReference type="InterPro" id="IPR023214">
    <property type="entry name" value="HAD_sf"/>
</dbReference>
<gene>
    <name evidence="9" type="ORF">H4219_000420</name>
</gene>
<protein>
    <recommendedName>
        <fullName evidence="4 5">4-nitrophenylphosphatase</fullName>
        <shortName evidence="5">PNPPase</shortName>
        <ecNumber evidence="3 5">3.1.3.41</ecNumber>
    </recommendedName>
</protein>
<dbReference type="Proteomes" id="UP001150538">
    <property type="component" value="Unassembled WGS sequence"/>
</dbReference>
<dbReference type="AlphaFoldDB" id="A0A9W8DWX4"/>
<dbReference type="InterPro" id="IPR006349">
    <property type="entry name" value="PGP_euk"/>
</dbReference>